<evidence type="ECO:0000313" key="1">
    <source>
        <dbReference type="EMBL" id="XCH00489.1"/>
    </source>
</evidence>
<reference evidence="1" key="1">
    <citation type="submission" date="2024-05" db="EMBL/GenBank/DDBJ databases">
        <authorList>
            <person name="Su C."/>
        </authorList>
    </citation>
    <scope>NUCLEOTIDE SEQUENCE</scope>
</reference>
<dbReference type="EMBL" id="PP861117">
    <property type="protein sequence ID" value="XCH00489.1"/>
    <property type="molecule type" value="Genomic_DNA"/>
</dbReference>
<organism evidence="1">
    <name type="scientific">Synechococcus phage QB2</name>
    <dbReference type="NCBI Taxonomy" id="3159453"/>
    <lineage>
        <taxon>Viruses</taxon>
        <taxon>Duplodnaviria</taxon>
        <taxon>Heunggongvirae</taxon>
        <taxon>Uroviricota</taxon>
        <taxon>Caudoviricetes</taxon>
        <taxon>Pantevenvirales</taxon>
        <taxon>Kyanoviridae</taxon>
    </lineage>
</organism>
<sequence length="44" mass="4984">MQTPAIVRRIGYTKFATIPNNERPKFIKIIDNGKLAIIKTNANL</sequence>
<proteinExistence type="predicted"/>
<name>A0AAU8EK04_9CAUD</name>
<accession>A0AAU8EK04</accession>
<protein>
    <submittedName>
        <fullName evidence="1">Uncharacterized protein</fullName>
    </submittedName>
</protein>